<gene>
    <name evidence="2" type="ORF">PDE001_LOCUS5713</name>
</gene>
<organism evidence="2 3">
    <name type="scientific">Peronospora destructor</name>
    <dbReference type="NCBI Taxonomy" id="86335"/>
    <lineage>
        <taxon>Eukaryota</taxon>
        <taxon>Sar</taxon>
        <taxon>Stramenopiles</taxon>
        <taxon>Oomycota</taxon>
        <taxon>Peronosporomycetes</taxon>
        <taxon>Peronosporales</taxon>
        <taxon>Peronosporaceae</taxon>
        <taxon>Peronospora</taxon>
    </lineage>
</organism>
<feature type="region of interest" description="Disordered" evidence="1">
    <location>
        <begin position="1"/>
        <end position="76"/>
    </location>
</feature>
<reference evidence="2" key="1">
    <citation type="submission" date="2022-12" db="EMBL/GenBank/DDBJ databases">
        <authorList>
            <person name="Webb A."/>
        </authorList>
    </citation>
    <scope>NUCLEOTIDE SEQUENCE</scope>
    <source>
        <strain evidence="2">Pd1</strain>
    </source>
</reference>
<feature type="compositionally biased region" description="Basic and acidic residues" evidence="1">
    <location>
        <begin position="10"/>
        <end position="23"/>
    </location>
</feature>
<evidence type="ECO:0000313" key="2">
    <source>
        <dbReference type="EMBL" id="CAI5734441.1"/>
    </source>
</evidence>
<feature type="compositionally biased region" description="Polar residues" evidence="1">
    <location>
        <begin position="105"/>
        <end position="116"/>
    </location>
</feature>
<dbReference type="EMBL" id="CANTFM010001064">
    <property type="protein sequence ID" value="CAI5734441.1"/>
    <property type="molecule type" value="Genomic_DNA"/>
</dbReference>
<name>A0AAV0UCE5_9STRA</name>
<feature type="compositionally biased region" description="Basic and acidic residues" evidence="1">
    <location>
        <begin position="32"/>
        <end position="55"/>
    </location>
</feature>
<feature type="compositionally biased region" description="Basic residues" evidence="1">
    <location>
        <begin position="62"/>
        <end position="76"/>
    </location>
</feature>
<evidence type="ECO:0000313" key="3">
    <source>
        <dbReference type="Proteomes" id="UP001162029"/>
    </source>
</evidence>
<accession>A0AAV0UCE5</accession>
<evidence type="ECO:0000256" key="1">
    <source>
        <dbReference type="SAM" id="MobiDB-lite"/>
    </source>
</evidence>
<sequence>MARKHQRAHRGPELWTMKEERGGKRLSLTHGPDSEDKAVPRRVKEPKRIQHEQHKATASLIHRNRGRPSKNKNKKKINVAEMKRRVVTTQKRNKARNDKKVETKPSFSTSQLNGAQSFGHTPPQCALCCDYDTVHEASFTDVLFLCPTCDRKYPTQQALGRRACMI</sequence>
<comment type="caution">
    <text evidence="2">The sequence shown here is derived from an EMBL/GenBank/DDBJ whole genome shotgun (WGS) entry which is preliminary data.</text>
</comment>
<feature type="region of interest" description="Disordered" evidence="1">
    <location>
        <begin position="88"/>
        <end position="116"/>
    </location>
</feature>
<proteinExistence type="predicted"/>
<keyword evidence="3" id="KW-1185">Reference proteome</keyword>
<dbReference type="Proteomes" id="UP001162029">
    <property type="component" value="Unassembled WGS sequence"/>
</dbReference>
<protein>
    <submittedName>
        <fullName evidence="2">Uncharacterized protein</fullName>
    </submittedName>
</protein>
<dbReference type="AlphaFoldDB" id="A0AAV0UCE5"/>